<keyword evidence="11" id="KW-1185">Reference proteome</keyword>
<feature type="binding site" evidence="7">
    <location>
        <position position="88"/>
    </location>
    <ligand>
        <name>substrate</name>
    </ligand>
</feature>
<dbReference type="Gene3D" id="3.40.50.300">
    <property type="entry name" value="P-loop containing nucleotide triphosphate hydrolases"/>
    <property type="match status" value="1"/>
</dbReference>
<dbReference type="GO" id="GO:0005737">
    <property type="term" value="C:cytoplasm"/>
    <property type="evidence" value="ECO:0007669"/>
    <property type="project" value="TreeGrafter"/>
</dbReference>
<dbReference type="InterPro" id="IPR027417">
    <property type="entry name" value="P-loop_NTPase"/>
</dbReference>
<evidence type="ECO:0000259" key="9">
    <source>
        <dbReference type="Pfam" id="PF01712"/>
    </source>
</evidence>
<feature type="binding site" evidence="7">
    <location>
        <position position="154"/>
    </location>
    <ligand>
        <name>substrate</name>
    </ligand>
</feature>
<dbReference type="GO" id="GO:0005524">
    <property type="term" value="F:ATP binding"/>
    <property type="evidence" value="ECO:0007669"/>
    <property type="project" value="UniProtKB-KW"/>
</dbReference>
<feature type="binding site" evidence="7">
    <location>
        <position position="40"/>
    </location>
    <ligand>
        <name>substrate</name>
    </ligand>
</feature>
<dbReference type="EMBL" id="CP042434">
    <property type="protein sequence ID" value="QEC70605.1"/>
    <property type="molecule type" value="Genomic_DNA"/>
</dbReference>
<comment type="similarity">
    <text evidence="1">Belongs to the DCK/DGK family.</text>
</comment>
<dbReference type="SUPFAM" id="SSF52540">
    <property type="entry name" value="P-loop containing nucleoside triphosphate hydrolases"/>
    <property type="match status" value="1"/>
</dbReference>
<dbReference type="RefSeq" id="WP_146779868.1">
    <property type="nucleotide sequence ID" value="NZ_CP042434.1"/>
</dbReference>
<feature type="binding site" evidence="7">
    <location>
        <position position="93"/>
    </location>
    <ligand>
        <name>substrate</name>
    </ligand>
</feature>
<evidence type="ECO:0000313" key="10">
    <source>
        <dbReference type="EMBL" id="QEC70605.1"/>
    </source>
</evidence>
<organism evidence="10 11">
    <name type="scientific">Arachidicoccus ginsenosidivorans</name>
    <dbReference type="NCBI Taxonomy" id="496057"/>
    <lineage>
        <taxon>Bacteria</taxon>
        <taxon>Pseudomonadati</taxon>
        <taxon>Bacteroidota</taxon>
        <taxon>Chitinophagia</taxon>
        <taxon>Chitinophagales</taxon>
        <taxon>Chitinophagaceae</taxon>
        <taxon>Arachidicoccus</taxon>
    </lineage>
</organism>
<accession>A0A5B8VHX7</accession>
<feature type="binding site" evidence="7">
    <location>
        <position position="52"/>
    </location>
    <ligand>
        <name>substrate</name>
    </ligand>
</feature>
<dbReference type="PIRSF" id="PIRSF000705">
    <property type="entry name" value="DNK"/>
    <property type="match status" value="1"/>
</dbReference>
<evidence type="ECO:0000256" key="5">
    <source>
        <dbReference type="ARBA" id="ARBA00022840"/>
    </source>
</evidence>
<evidence type="ECO:0000256" key="4">
    <source>
        <dbReference type="ARBA" id="ARBA00022777"/>
    </source>
</evidence>
<dbReference type="KEGG" id="agi:FSB73_01715"/>
<evidence type="ECO:0000256" key="1">
    <source>
        <dbReference type="ARBA" id="ARBA00007420"/>
    </source>
</evidence>
<dbReference type="FunFam" id="3.40.50.300:FF:000659">
    <property type="entry name" value="Deoxyguanosine kinase"/>
    <property type="match status" value="1"/>
</dbReference>
<feature type="binding site" evidence="8">
    <location>
        <begin position="16"/>
        <end position="24"/>
    </location>
    <ligand>
        <name>ATP</name>
        <dbReference type="ChEBI" id="CHEBI:30616"/>
    </ligand>
</feature>
<dbReference type="InterPro" id="IPR002624">
    <property type="entry name" value="DCK/DGK"/>
</dbReference>
<evidence type="ECO:0000313" key="11">
    <source>
        <dbReference type="Proteomes" id="UP000321291"/>
    </source>
</evidence>
<name>A0A5B8VHX7_9BACT</name>
<feature type="domain" description="Deoxynucleoside kinase" evidence="9">
    <location>
        <begin position="12"/>
        <end position="208"/>
    </location>
</feature>
<dbReference type="AlphaFoldDB" id="A0A5B8VHX7"/>
<proteinExistence type="inferred from homology"/>
<evidence type="ECO:0000256" key="8">
    <source>
        <dbReference type="PIRSR" id="PIRSR000705-3"/>
    </source>
</evidence>
<dbReference type="Pfam" id="PF01712">
    <property type="entry name" value="dNK"/>
    <property type="match status" value="1"/>
</dbReference>
<protein>
    <submittedName>
        <fullName evidence="10">Deoxynucleoside kinase</fullName>
    </submittedName>
</protein>
<sequence>MAKAAKQKPKHIAIAGNIGAGKTTLTELLSKHYKWIPQFEDVDHNPYLTDFYEDMARWSFELQIYFLNSRLKQLIEIDQGTETVIQDRTIYEDANIFAPNLHDMSLMSTRDFNNYYHFFETLKKMIKPPDLLIYLKASVPALVAQIQKRGREYEDNIRLDYLKKLNQLYDKWIEGYKEGPLLVIDVDNVNFAESEEHLGEIINKIDRLLYGLF</sequence>
<feature type="active site" description="Proton acceptor" evidence="6">
    <location>
        <position position="87"/>
    </location>
</feature>
<dbReference type="Proteomes" id="UP000321291">
    <property type="component" value="Chromosome"/>
</dbReference>
<dbReference type="InterPro" id="IPR031314">
    <property type="entry name" value="DNK_dom"/>
</dbReference>
<evidence type="ECO:0000256" key="3">
    <source>
        <dbReference type="ARBA" id="ARBA00022741"/>
    </source>
</evidence>
<keyword evidence="4 10" id="KW-0418">Kinase</keyword>
<feature type="binding site" evidence="7">
    <location>
        <position position="63"/>
    </location>
    <ligand>
        <name>substrate</name>
    </ligand>
</feature>
<keyword evidence="5 8" id="KW-0067">ATP-binding</keyword>
<dbReference type="InterPro" id="IPR050566">
    <property type="entry name" value="Deoxyribonucleoside_kinase"/>
</dbReference>
<dbReference type="OrthoDB" id="9776634at2"/>
<keyword evidence="2" id="KW-0808">Transferase</keyword>
<gene>
    <name evidence="10" type="ORF">FSB73_01715</name>
</gene>
<dbReference type="GO" id="GO:0019136">
    <property type="term" value="F:deoxynucleoside kinase activity"/>
    <property type="evidence" value="ECO:0007669"/>
    <property type="project" value="InterPro"/>
</dbReference>
<evidence type="ECO:0000256" key="7">
    <source>
        <dbReference type="PIRSR" id="PIRSR000705-2"/>
    </source>
</evidence>
<dbReference type="PANTHER" id="PTHR10513:SF35">
    <property type="entry name" value="DEOXYADENOSINE KINASE"/>
    <property type="match status" value="1"/>
</dbReference>
<reference evidence="10 11" key="1">
    <citation type="journal article" date="2017" name="Int. J. Syst. Evol. Microbiol.">
        <title>Arachidicoccus ginsenosidivorans sp. nov., with ginsenoside-converting activity isolated from ginseng cultivating soil.</title>
        <authorList>
            <person name="Siddiqi M.Z."/>
            <person name="Aslam Z."/>
            <person name="Im W.T."/>
        </authorList>
    </citation>
    <scope>NUCLEOTIDE SEQUENCE [LARGE SCALE GENOMIC DNA]</scope>
    <source>
        <strain evidence="10 11">Gsoil 809</strain>
    </source>
</reference>
<dbReference type="CDD" id="cd01673">
    <property type="entry name" value="dNK"/>
    <property type="match status" value="1"/>
</dbReference>
<evidence type="ECO:0000256" key="2">
    <source>
        <dbReference type="ARBA" id="ARBA00022679"/>
    </source>
</evidence>
<dbReference type="PANTHER" id="PTHR10513">
    <property type="entry name" value="DEOXYNUCLEOSIDE KINASE"/>
    <property type="match status" value="1"/>
</dbReference>
<evidence type="ECO:0000256" key="6">
    <source>
        <dbReference type="PIRSR" id="PIRSR000705-1"/>
    </source>
</evidence>
<keyword evidence="3 8" id="KW-0547">Nucleotide-binding</keyword>